<dbReference type="Proteomes" id="UP000243859">
    <property type="component" value="Unassembled WGS sequence"/>
</dbReference>
<keyword evidence="2" id="KW-1185">Reference proteome</keyword>
<dbReference type="EMBL" id="QAAA01000024">
    <property type="protein sequence ID" value="PTN00726.1"/>
    <property type="molecule type" value="Genomic_DNA"/>
</dbReference>
<sequence length="247" mass="27253">MFPPGYDCDPAIKRLDLSALDEGDLVNLVLQRSEVLAGLPRPGRIIKAWENDDEGPIRDAVARLGEEIARRAAAVILREYREIAPVLAEIAPRRLADIGCGYAFFDLFALQDMDCDVLLIDLEQNSRKHFGFRQFGAAYSSLATARSLLEANGINSDRIMTLNPAVRAPETETGVDLAVSFLSCGFHYPAEAYMQFFRESVTPSGAVILDLRQAKAAQQGEDLARLGSLHDLPSPPKSRRVLLRKGR</sequence>
<dbReference type="SUPFAM" id="SSF53335">
    <property type="entry name" value="S-adenosyl-L-methionine-dependent methyltransferases"/>
    <property type="match status" value="1"/>
</dbReference>
<gene>
    <name evidence="1" type="ORF">C8N32_12420</name>
</gene>
<accession>A0A2T5BNY6</accession>
<protein>
    <recommendedName>
        <fullName evidence="3">Methyltransferase family protein</fullName>
    </recommendedName>
</protein>
<evidence type="ECO:0000313" key="2">
    <source>
        <dbReference type="Proteomes" id="UP000243859"/>
    </source>
</evidence>
<reference evidence="1 2" key="1">
    <citation type="submission" date="2018-04" db="EMBL/GenBank/DDBJ databases">
        <title>Genomic Encyclopedia of Archaeal and Bacterial Type Strains, Phase II (KMG-II): from individual species to whole genera.</title>
        <authorList>
            <person name="Goeker M."/>
        </authorList>
    </citation>
    <scope>NUCLEOTIDE SEQUENCE [LARGE SCALE GENOMIC DNA]</scope>
    <source>
        <strain evidence="1 2">DSM 18064</strain>
    </source>
</reference>
<organism evidence="1 2">
    <name type="scientific">Rhodovulum imhoffii</name>
    <dbReference type="NCBI Taxonomy" id="365340"/>
    <lineage>
        <taxon>Bacteria</taxon>
        <taxon>Pseudomonadati</taxon>
        <taxon>Pseudomonadota</taxon>
        <taxon>Alphaproteobacteria</taxon>
        <taxon>Rhodobacterales</taxon>
        <taxon>Paracoccaceae</taxon>
        <taxon>Rhodovulum</taxon>
    </lineage>
</organism>
<name>A0A2T5BNY6_9RHOB</name>
<dbReference type="RefSeq" id="WP_242509511.1">
    <property type="nucleotide sequence ID" value="NZ_NHSI01000040.1"/>
</dbReference>
<dbReference type="AlphaFoldDB" id="A0A2T5BNY6"/>
<dbReference type="Gene3D" id="3.40.50.150">
    <property type="entry name" value="Vaccinia Virus protein VP39"/>
    <property type="match status" value="1"/>
</dbReference>
<proteinExistence type="predicted"/>
<evidence type="ECO:0000313" key="1">
    <source>
        <dbReference type="EMBL" id="PTN00726.1"/>
    </source>
</evidence>
<comment type="caution">
    <text evidence="1">The sequence shown here is derived from an EMBL/GenBank/DDBJ whole genome shotgun (WGS) entry which is preliminary data.</text>
</comment>
<evidence type="ECO:0008006" key="3">
    <source>
        <dbReference type="Google" id="ProtNLM"/>
    </source>
</evidence>
<dbReference type="InterPro" id="IPR029063">
    <property type="entry name" value="SAM-dependent_MTases_sf"/>
</dbReference>